<feature type="compositionally biased region" description="Polar residues" evidence="1">
    <location>
        <begin position="174"/>
        <end position="185"/>
    </location>
</feature>
<protein>
    <submittedName>
        <fullName evidence="2">Uncharacterized protein</fullName>
    </submittedName>
</protein>
<dbReference type="Proteomes" id="UP001437256">
    <property type="component" value="Unassembled WGS sequence"/>
</dbReference>
<feature type="region of interest" description="Disordered" evidence="1">
    <location>
        <begin position="127"/>
        <end position="152"/>
    </location>
</feature>
<comment type="caution">
    <text evidence="2">The sequence shown here is derived from an EMBL/GenBank/DDBJ whole genome shotgun (WGS) entry which is preliminary data.</text>
</comment>
<accession>A0ABR2Z7I9</accession>
<evidence type="ECO:0000313" key="3">
    <source>
        <dbReference type="Proteomes" id="UP001437256"/>
    </source>
</evidence>
<dbReference type="EMBL" id="JBBXMP010000911">
    <property type="protein sequence ID" value="KAL0056821.1"/>
    <property type="molecule type" value="Genomic_DNA"/>
</dbReference>
<gene>
    <name evidence="2" type="ORF">AAF712_016566</name>
</gene>
<proteinExistence type="predicted"/>
<feature type="compositionally biased region" description="Basic and acidic residues" evidence="1">
    <location>
        <begin position="143"/>
        <end position="152"/>
    </location>
</feature>
<evidence type="ECO:0000256" key="1">
    <source>
        <dbReference type="SAM" id="MobiDB-lite"/>
    </source>
</evidence>
<sequence>MPAPSAFNIIHIVHQSPNCVDLIVSSNNGPITLDPNMASPPLFHLALDKSQLDSMGPITVRLTCLDYNQESGHFPLPTQRQLQSTNFVQLEGSPVPGIPTPPPAVEPADSVTEPSTPIHEWANRRLLNSNSPGATSVTEPESETDHDTTIVPEDHRTGPAFALLQAEKHVRVKTWTQSQDSTYPENQGMMDARPTDNSSQENRIPLTPVKTGCNSINLKHLGLQRGHTESAATGEDRENHDVIQSPRKRQRS</sequence>
<name>A0ABR2Z7I9_9AGAR</name>
<reference evidence="2 3" key="1">
    <citation type="submission" date="2024-05" db="EMBL/GenBank/DDBJ databases">
        <title>A draft genome resource for the thread blight pathogen Marasmius tenuissimus strain MS-2.</title>
        <authorList>
            <person name="Yulfo-Soto G.E."/>
            <person name="Baruah I.K."/>
            <person name="Amoako-Attah I."/>
            <person name="Bukari Y."/>
            <person name="Meinhardt L.W."/>
            <person name="Bailey B.A."/>
            <person name="Cohen S.P."/>
        </authorList>
    </citation>
    <scope>NUCLEOTIDE SEQUENCE [LARGE SCALE GENOMIC DNA]</scope>
    <source>
        <strain evidence="2 3">MS-2</strain>
    </source>
</reference>
<feature type="region of interest" description="Disordered" evidence="1">
    <location>
        <begin position="172"/>
        <end position="252"/>
    </location>
</feature>
<evidence type="ECO:0000313" key="2">
    <source>
        <dbReference type="EMBL" id="KAL0056821.1"/>
    </source>
</evidence>
<feature type="compositionally biased region" description="Polar residues" evidence="1">
    <location>
        <begin position="127"/>
        <end position="139"/>
    </location>
</feature>
<organism evidence="2 3">
    <name type="scientific">Marasmius tenuissimus</name>
    <dbReference type="NCBI Taxonomy" id="585030"/>
    <lineage>
        <taxon>Eukaryota</taxon>
        <taxon>Fungi</taxon>
        <taxon>Dikarya</taxon>
        <taxon>Basidiomycota</taxon>
        <taxon>Agaricomycotina</taxon>
        <taxon>Agaricomycetes</taxon>
        <taxon>Agaricomycetidae</taxon>
        <taxon>Agaricales</taxon>
        <taxon>Marasmiineae</taxon>
        <taxon>Marasmiaceae</taxon>
        <taxon>Marasmius</taxon>
    </lineage>
</organism>
<keyword evidence="3" id="KW-1185">Reference proteome</keyword>